<dbReference type="SUPFAM" id="SSF144083">
    <property type="entry name" value="Magnesium transport protein CorA, transmembrane region"/>
    <property type="match status" value="1"/>
</dbReference>
<dbReference type="FunFam" id="1.20.58.340:FF:000001">
    <property type="entry name" value="Magnesium transport protein CorA"/>
    <property type="match status" value="1"/>
</dbReference>
<dbReference type="CDD" id="cd12837">
    <property type="entry name" value="EcCorA-like_u1"/>
    <property type="match status" value="1"/>
</dbReference>
<comment type="catalytic activity">
    <reaction evidence="12">
        <text>Mg(2+)(in) = Mg(2+)(out)</text>
        <dbReference type="Rhea" id="RHEA:29827"/>
        <dbReference type="ChEBI" id="CHEBI:18420"/>
    </reaction>
</comment>
<dbReference type="Gene3D" id="1.20.58.340">
    <property type="entry name" value="Magnesium transport protein CorA, transmembrane region"/>
    <property type="match status" value="1"/>
</dbReference>
<evidence type="ECO:0000313" key="14">
    <source>
        <dbReference type="EMBL" id="MBR0655111.1"/>
    </source>
</evidence>
<evidence type="ECO:0000256" key="5">
    <source>
        <dbReference type="ARBA" id="ARBA00022475"/>
    </source>
</evidence>
<dbReference type="AlphaFoldDB" id="A0AAF1JW53"/>
<evidence type="ECO:0000256" key="2">
    <source>
        <dbReference type="ARBA" id="ARBA00009765"/>
    </source>
</evidence>
<dbReference type="Gene3D" id="3.30.460.20">
    <property type="entry name" value="CorA soluble domain-like"/>
    <property type="match status" value="1"/>
</dbReference>
<evidence type="ECO:0000256" key="4">
    <source>
        <dbReference type="ARBA" id="ARBA00022448"/>
    </source>
</evidence>
<keyword evidence="11 13" id="KW-0472">Membrane</keyword>
<dbReference type="Proteomes" id="UP001196068">
    <property type="component" value="Unassembled WGS sequence"/>
</dbReference>
<dbReference type="Pfam" id="PF01544">
    <property type="entry name" value="CorA"/>
    <property type="match status" value="1"/>
</dbReference>
<dbReference type="GO" id="GO:0005886">
    <property type="term" value="C:plasma membrane"/>
    <property type="evidence" value="ECO:0007669"/>
    <property type="project" value="UniProtKB-SubCell"/>
</dbReference>
<dbReference type="EMBL" id="JAAEDH010000008">
    <property type="protein sequence ID" value="MBR0655111.1"/>
    <property type="molecule type" value="Genomic_DNA"/>
</dbReference>
<name>A0AAF1JW53_9PROT</name>
<evidence type="ECO:0000256" key="7">
    <source>
        <dbReference type="ARBA" id="ARBA00022692"/>
    </source>
</evidence>
<evidence type="ECO:0000256" key="1">
    <source>
        <dbReference type="ARBA" id="ARBA00004429"/>
    </source>
</evidence>
<dbReference type="NCBIfam" id="TIGR00383">
    <property type="entry name" value="corA"/>
    <property type="match status" value="1"/>
</dbReference>
<dbReference type="GO" id="GO:0015099">
    <property type="term" value="F:nickel cation transmembrane transporter activity"/>
    <property type="evidence" value="ECO:0007669"/>
    <property type="project" value="TreeGrafter"/>
</dbReference>
<keyword evidence="6" id="KW-0997">Cell inner membrane</keyword>
<evidence type="ECO:0000256" key="3">
    <source>
        <dbReference type="ARBA" id="ARBA00019439"/>
    </source>
</evidence>
<proteinExistence type="inferred from homology"/>
<organism evidence="14 15">
    <name type="scientific">Plastoroseomonas arctica</name>
    <dbReference type="NCBI Taxonomy" id="1509237"/>
    <lineage>
        <taxon>Bacteria</taxon>
        <taxon>Pseudomonadati</taxon>
        <taxon>Pseudomonadota</taxon>
        <taxon>Alphaproteobacteria</taxon>
        <taxon>Acetobacterales</taxon>
        <taxon>Acetobacteraceae</taxon>
        <taxon>Plastoroseomonas</taxon>
    </lineage>
</organism>
<dbReference type="PANTHER" id="PTHR47685:SF1">
    <property type="entry name" value="MAGNESIUM TRANSPORT PROTEIN CORA"/>
    <property type="match status" value="1"/>
</dbReference>
<keyword evidence="9 13" id="KW-1133">Transmembrane helix</keyword>
<feature type="transmembrane region" description="Helical" evidence="13">
    <location>
        <begin position="292"/>
        <end position="311"/>
    </location>
</feature>
<keyword evidence="8 13" id="KW-0460">Magnesium</keyword>
<keyword evidence="4 13" id="KW-0813">Transport</keyword>
<evidence type="ECO:0000256" key="9">
    <source>
        <dbReference type="ARBA" id="ARBA00022989"/>
    </source>
</evidence>
<comment type="function">
    <text evidence="13">Mediates influx of magnesium ions.</text>
</comment>
<dbReference type="RefSeq" id="WP_211873951.1">
    <property type="nucleotide sequence ID" value="NZ_JAAEDH010000008.1"/>
</dbReference>
<sequence>MLTSWSVKDGHCLVREGAVSQITVALPEAQSRAAAAVVDPDSLRGAVWIDLLNPSPEEEAAVQTALRLEIPTREEMQEIESSSRLYREGEALFLTANFLYGVDGGEYGSTAITFVLTPEHLITVRYATPKAFTVFNARAQRVPSTLLASADAVMLHLFEQVVDRLADILERVSTDMDRASHSAFASARAGGKVKANRRDADLRETLLTLGQVGEVTTRASETLLGLSRILTFVGAEKGTAVRKENQVLIKTLVRDVRSLVEHANFLNNKAQFLLDAVLGIINVEQNSIIKTFTVAAVALMPPTLIASIYGMNFKEMPELQWEYGYPMAIGLMLAAAILPVLYFRRKGWL</sequence>
<dbReference type="InterPro" id="IPR050829">
    <property type="entry name" value="CorA_MIT"/>
</dbReference>
<keyword evidence="10 13" id="KW-0406">Ion transport</keyword>
<feature type="transmembrane region" description="Helical" evidence="13">
    <location>
        <begin position="323"/>
        <end position="343"/>
    </location>
</feature>
<dbReference type="InterPro" id="IPR004488">
    <property type="entry name" value="Mg/Co-transport_prot_CorA"/>
</dbReference>
<reference evidence="14" key="2">
    <citation type="journal article" date="2021" name="Syst. Appl. Microbiol.">
        <title>Roseomonas hellenica sp. nov., isolated from roots of wild-growing Alkanna tinctoria.</title>
        <authorList>
            <person name="Rat A."/>
            <person name="Naranjo H.D."/>
            <person name="Lebbe L."/>
            <person name="Cnockaert M."/>
            <person name="Krigas N."/>
            <person name="Grigoriadou K."/>
            <person name="Maloupa E."/>
            <person name="Willems A."/>
        </authorList>
    </citation>
    <scope>NUCLEOTIDE SEQUENCE</scope>
    <source>
        <strain evidence="14">LMG 28251</strain>
    </source>
</reference>
<dbReference type="InterPro" id="IPR045863">
    <property type="entry name" value="CorA_TM1_TM2"/>
</dbReference>
<keyword evidence="5 13" id="KW-1003">Cell membrane</keyword>
<dbReference type="SUPFAM" id="SSF143865">
    <property type="entry name" value="CorA soluble domain-like"/>
    <property type="match status" value="1"/>
</dbReference>
<reference evidence="14" key="1">
    <citation type="submission" date="2020-01" db="EMBL/GenBank/DDBJ databases">
        <authorList>
            <person name="Rat A."/>
        </authorList>
    </citation>
    <scope>NUCLEOTIDE SEQUENCE</scope>
    <source>
        <strain evidence="14">LMG 28251</strain>
    </source>
</reference>
<dbReference type="PANTHER" id="PTHR47685">
    <property type="entry name" value="MAGNESIUM TRANSPORT PROTEIN CORA"/>
    <property type="match status" value="1"/>
</dbReference>
<gene>
    <name evidence="13 14" type="primary">corA</name>
    <name evidence="14" type="ORF">GXW79_08460</name>
</gene>
<evidence type="ECO:0000256" key="11">
    <source>
        <dbReference type="ARBA" id="ARBA00023136"/>
    </source>
</evidence>
<evidence type="ECO:0000313" key="15">
    <source>
        <dbReference type="Proteomes" id="UP001196068"/>
    </source>
</evidence>
<evidence type="ECO:0000256" key="12">
    <source>
        <dbReference type="ARBA" id="ARBA00034269"/>
    </source>
</evidence>
<keyword evidence="15" id="KW-1185">Reference proteome</keyword>
<dbReference type="InterPro" id="IPR002523">
    <property type="entry name" value="MgTranspt_CorA/ZnTranspt_ZntB"/>
</dbReference>
<dbReference type="GO" id="GO:0015095">
    <property type="term" value="F:magnesium ion transmembrane transporter activity"/>
    <property type="evidence" value="ECO:0007669"/>
    <property type="project" value="UniProtKB-UniRule"/>
</dbReference>
<keyword evidence="7 13" id="KW-0812">Transmembrane</keyword>
<accession>A0AAF1JW53</accession>
<evidence type="ECO:0000256" key="10">
    <source>
        <dbReference type="ARBA" id="ARBA00023065"/>
    </source>
</evidence>
<protein>
    <recommendedName>
        <fullName evidence="3 13">Magnesium transport protein CorA</fullName>
    </recommendedName>
</protein>
<evidence type="ECO:0000256" key="13">
    <source>
        <dbReference type="RuleBase" id="RU362010"/>
    </source>
</evidence>
<comment type="subcellular location">
    <subcellularLocation>
        <location evidence="1">Cell inner membrane</location>
        <topology evidence="1">Multi-pass membrane protein</topology>
    </subcellularLocation>
    <subcellularLocation>
        <location evidence="13">Membrane</location>
        <topology evidence="13">Multi-pass membrane protein</topology>
    </subcellularLocation>
</comment>
<dbReference type="InterPro" id="IPR045861">
    <property type="entry name" value="CorA_cytoplasmic_dom"/>
</dbReference>
<evidence type="ECO:0000256" key="8">
    <source>
        <dbReference type="ARBA" id="ARBA00022842"/>
    </source>
</evidence>
<dbReference type="GO" id="GO:0015087">
    <property type="term" value="F:cobalt ion transmembrane transporter activity"/>
    <property type="evidence" value="ECO:0007669"/>
    <property type="project" value="UniProtKB-UniRule"/>
</dbReference>
<evidence type="ECO:0000256" key="6">
    <source>
        <dbReference type="ARBA" id="ARBA00022519"/>
    </source>
</evidence>
<comment type="similarity">
    <text evidence="2 13">Belongs to the CorA metal ion transporter (MIT) (TC 1.A.35) family.</text>
</comment>
<comment type="caution">
    <text evidence="14">The sequence shown here is derived from an EMBL/GenBank/DDBJ whole genome shotgun (WGS) entry which is preliminary data.</text>
</comment>